<dbReference type="AlphaFoldDB" id="A0A3E1NCI4"/>
<accession>A0A3E1NCI4</accession>
<name>A0A3E1NCI4_9BACT</name>
<keyword evidence="4" id="KW-1185">Reference proteome</keyword>
<keyword evidence="1" id="KW-1133">Transmembrane helix</keyword>
<proteinExistence type="predicted"/>
<organism evidence="3 4">
    <name type="scientific">Deminuibacter soli</name>
    <dbReference type="NCBI Taxonomy" id="2291815"/>
    <lineage>
        <taxon>Bacteria</taxon>
        <taxon>Pseudomonadati</taxon>
        <taxon>Bacteroidota</taxon>
        <taxon>Chitinophagia</taxon>
        <taxon>Chitinophagales</taxon>
        <taxon>Chitinophagaceae</taxon>
        <taxon>Deminuibacter</taxon>
    </lineage>
</organism>
<feature type="transmembrane region" description="Helical" evidence="1">
    <location>
        <begin position="6"/>
        <end position="22"/>
    </location>
</feature>
<protein>
    <submittedName>
        <fullName evidence="3">DUF3592 domain-containing protein</fullName>
    </submittedName>
</protein>
<evidence type="ECO:0000313" key="4">
    <source>
        <dbReference type="Proteomes" id="UP000261284"/>
    </source>
</evidence>
<dbReference type="Proteomes" id="UP000261284">
    <property type="component" value="Unassembled WGS sequence"/>
</dbReference>
<reference evidence="3 4" key="1">
    <citation type="submission" date="2018-08" db="EMBL/GenBank/DDBJ databases">
        <title>Chitinophagaceae sp. K23C18032701, a novel bacterium isolated from forest soil.</title>
        <authorList>
            <person name="Wang C."/>
        </authorList>
    </citation>
    <scope>NUCLEOTIDE SEQUENCE [LARGE SCALE GENOMIC DNA]</scope>
    <source>
        <strain evidence="3 4">K23C18032701</strain>
    </source>
</reference>
<keyword evidence="1" id="KW-0812">Transmembrane</keyword>
<dbReference type="InterPro" id="IPR021994">
    <property type="entry name" value="DUF3592"/>
</dbReference>
<sequence>MQKTGIIIAVVVTIGFIIFLLWNSANKAKQYRDEHKNYLEATAIVTSVRQTRPGIKRTISNVYTISFTTATGEAVSESAASIGRLKTYAVGDTVHIYYDPANPRVGATDADGLSMDSNIFDGRNILTYIIGLLIVGIVIGIRFKRRA</sequence>
<dbReference type="RefSeq" id="WP_116849830.1">
    <property type="nucleotide sequence ID" value="NZ_QTJU01000017.1"/>
</dbReference>
<feature type="transmembrane region" description="Helical" evidence="1">
    <location>
        <begin position="125"/>
        <end position="143"/>
    </location>
</feature>
<dbReference type="EMBL" id="QTJU01000017">
    <property type="protein sequence ID" value="RFM25650.1"/>
    <property type="molecule type" value="Genomic_DNA"/>
</dbReference>
<keyword evidence="1" id="KW-0472">Membrane</keyword>
<comment type="caution">
    <text evidence="3">The sequence shown here is derived from an EMBL/GenBank/DDBJ whole genome shotgun (WGS) entry which is preliminary data.</text>
</comment>
<dbReference type="Pfam" id="PF12158">
    <property type="entry name" value="DUF3592"/>
    <property type="match status" value="1"/>
</dbReference>
<evidence type="ECO:0000313" key="3">
    <source>
        <dbReference type="EMBL" id="RFM25650.1"/>
    </source>
</evidence>
<gene>
    <name evidence="3" type="ORF">DXN05_23870</name>
</gene>
<feature type="domain" description="DUF3592" evidence="2">
    <location>
        <begin position="42"/>
        <end position="104"/>
    </location>
</feature>
<evidence type="ECO:0000259" key="2">
    <source>
        <dbReference type="Pfam" id="PF12158"/>
    </source>
</evidence>
<evidence type="ECO:0000256" key="1">
    <source>
        <dbReference type="SAM" id="Phobius"/>
    </source>
</evidence>